<dbReference type="AlphaFoldDB" id="A0A9P0F0A2"/>
<feature type="transmembrane region" description="Helical" evidence="7">
    <location>
        <begin position="253"/>
        <end position="277"/>
    </location>
</feature>
<protein>
    <recommendedName>
        <fullName evidence="8">Major facilitator superfamily (MFS) profile domain-containing protein</fullName>
    </recommendedName>
</protein>
<evidence type="ECO:0000256" key="3">
    <source>
        <dbReference type="ARBA" id="ARBA00022692"/>
    </source>
</evidence>
<keyword evidence="5 7" id="KW-1133">Transmembrane helix</keyword>
<feature type="transmembrane region" description="Helical" evidence="7">
    <location>
        <begin position="148"/>
        <end position="169"/>
    </location>
</feature>
<reference evidence="9" key="1">
    <citation type="submission" date="2021-12" db="EMBL/GenBank/DDBJ databases">
        <authorList>
            <person name="King R."/>
        </authorList>
    </citation>
    <scope>NUCLEOTIDE SEQUENCE</scope>
</reference>
<keyword evidence="10" id="KW-1185">Reference proteome</keyword>
<evidence type="ECO:0000256" key="7">
    <source>
        <dbReference type="SAM" id="Phobius"/>
    </source>
</evidence>
<dbReference type="GO" id="GO:0016020">
    <property type="term" value="C:membrane"/>
    <property type="evidence" value="ECO:0007669"/>
    <property type="project" value="UniProtKB-SubCell"/>
</dbReference>
<dbReference type="FunFam" id="1.20.1250.20:FF:000003">
    <property type="entry name" value="Solute carrier family 17 member 3"/>
    <property type="match status" value="1"/>
</dbReference>
<organism evidence="9 10">
    <name type="scientific">Bemisia tabaci</name>
    <name type="common">Sweetpotato whitefly</name>
    <name type="synonym">Aleurodes tabaci</name>
    <dbReference type="NCBI Taxonomy" id="7038"/>
    <lineage>
        <taxon>Eukaryota</taxon>
        <taxon>Metazoa</taxon>
        <taxon>Ecdysozoa</taxon>
        <taxon>Arthropoda</taxon>
        <taxon>Hexapoda</taxon>
        <taxon>Insecta</taxon>
        <taxon>Pterygota</taxon>
        <taxon>Neoptera</taxon>
        <taxon>Paraneoptera</taxon>
        <taxon>Hemiptera</taxon>
        <taxon>Sternorrhyncha</taxon>
        <taxon>Aleyrodoidea</taxon>
        <taxon>Aleyrodidae</taxon>
        <taxon>Aleyrodinae</taxon>
        <taxon>Bemisia</taxon>
    </lineage>
</organism>
<dbReference type="InterPro" id="IPR036259">
    <property type="entry name" value="MFS_trans_sf"/>
</dbReference>
<feature type="domain" description="Major facilitator superfamily (MFS) profile" evidence="8">
    <location>
        <begin position="1"/>
        <end position="406"/>
    </location>
</feature>
<dbReference type="PANTHER" id="PTHR11662">
    <property type="entry name" value="SOLUTE CARRIER FAMILY 17"/>
    <property type="match status" value="1"/>
</dbReference>
<dbReference type="PANTHER" id="PTHR11662:SF415">
    <property type="entry name" value="AT30085P-RELATED"/>
    <property type="match status" value="1"/>
</dbReference>
<proteinExistence type="predicted"/>
<dbReference type="InterPro" id="IPR050382">
    <property type="entry name" value="MFS_Na/Anion_cotransporter"/>
</dbReference>
<evidence type="ECO:0000256" key="4">
    <source>
        <dbReference type="ARBA" id="ARBA00022847"/>
    </source>
</evidence>
<evidence type="ECO:0000256" key="5">
    <source>
        <dbReference type="ARBA" id="ARBA00022989"/>
    </source>
</evidence>
<keyword evidence="4" id="KW-0769">Symport</keyword>
<dbReference type="GO" id="GO:0015293">
    <property type="term" value="F:symporter activity"/>
    <property type="evidence" value="ECO:0007669"/>
    <property type="project" value="UniProtKB-KW"/>
</dbReference>
<dbReference type="InterPro" id="IPR011701">
    <property type="entry name" value="MFS"/>
</dbReference>
<dbReference type="SUPFAM" id="SSF103473">
    <property type="entry name" value="MFS general substrate transporter"/>
    <property type="match status" value="1"/>
</dbReference>
<dbReference type="Gene3D" id="1.20.1250.20">
    <property type="entry name" value="MFS general substrate transporter like domains"/>
    <property type="match status" value="2"/>
</dbReference>
<dbReference type="PROSITE" id="PS00217">
    <property type="entry name" value="SUGAR_TRANSPORT_2"/>
    <property type="match status" value="1"/>
</dbReference>
<evidence type="ECO:0000256" key="6">
    <source>
        <dbReference type="ARBA" id="ARBA00023136"/>
    </source>
</evidence>
<dbReference type="GO" id="GO:0006820">
    <property type="term" value="P:monoatomic anion transport"/>
    <property type="evidence" value="ECO:0007669"/>
    <property type="project" value="TreeGrafter"/>
</dbReference>
<evidence type="ECO:0000256" key="2">
    <source>
        <dbReference type="ARBA" id="ARBA00022448"/>
    </source>
</evidence>
<dbReference type="FunFam" id="1.20.1250.20:FF:000423">
    <property type="entry name" value="Putative inorganic phosphate cotransporter-like Protein"/>
    <property type="match status" value="1"/>
</dbReference>
<comment type="subcellular location">
    <subcellularLocation>
        <location evidence="1">Membrane</location>
        <topology evidence="1">Multi-pass membrane protein</topology>
    </subcellularLocation>
</comment>
<sequence>MPMPDQGNITFVPTAKFFQEYFDWNERTQGIILSSFYPGYILTQLPGSILAQRFGGKHTLGIGLLVTSVLTLAIPWAAKQGPNYLIAVRFIQGVGEGAKFPCICHLLAQWAPPLERSKMTTFVFSGCLMGLLVGTSLGGIIIDVSGHWQNVFFIFGILGIGWYILWAFFTYENPSSHPFISDEEKQYLLDTIGQLERKKTLGPIPWREMMKSKPLWSLIIAEFGHSWAVFVILSDLPKYMNDVIHFTIAENGLLSAVPNLTAWAVSIISSYLADWILKRKYMSMNTQRKVFAIIGCWGPALGLILVSYAGCDKHLVIVTITVGLALMGFEFPSLKTNTIDLSPNYTATIMAFANGIGCFAGVFAPYTIGVLTPDRTIDEWRIAFWIMASIMISTNCAFLLYGSAEVQYWNDMDEHTAKLRNEEIRTESGS</sequence>
<dbReference type="Pfam" id="PF07690">
    <property type="entry name" value="MFS_1"/>
    <property type="match status" value="1"/>
</dbReference>
<evidence type="ECO:0000256" key="1">
    <source>
        <dbReference type="ARBA" id="ARBA00004141"/>
    </source>
</evidence>
<dbReference type="InterPro" id="IPR005829">
    <property type="entry name" value="Sugar_transporter_CS"/>
</dbReference>
<keyword evidence="2" id="KW-0813">Transport</keyword>
<name>A0A9P0F0A2_BEMTA</name>
<keyword evidence="6 7" id="KW-0472">Membrane</keyword>
<dbReference type="Proteomes" id="UP001152759">
    <property type="component" value="Chromosome 2"/>
</dbReference>
<evidence type="ECO:0000313" key="9">
    <source>
        <dbReference type="EMBL" id="CAH0384277.1"/>
    </source>
</evidence>
<feature type="transmembrane region" description="Helical" evidence="7">
    <location>
        <begin position="120"/>
        <end position="142"/>
    </location>
</feature>
<dbReference type="InterPro" id="IPR020846">
    <property type="entry name" value="MFS_dom"/>
</dbReference>
<accession>A0A9P0F0A2</accession>
<feature type="transmembrane region" description="Helical" evidence="7">
    <location>
        <begin position="215"/>
        <end position="233"/>
    </location>
</feature>
<dbReference type="PROSITE" id="PS50850">
    <property type="entry name" value="MFS"/>
    <property type="match status" value="1"/>
</dbReference>
<keyword evidence="3 7" id="KW-0812">Transmembrane</keyword>
<feature type="transmembrane region" description="Helical" evidence="7">
    <location>
        <begin position="345"/>
        <end position="368"/>
    </location>
</feature>
<gene>
    <name evidence="9" type="ORF">BEMITA_LOCUS3627</name>
</gene>
<feature type="transmembrane region" description="Helical" evidence="7">
    <location>
        <begin position="315"/>
        <end position="333"/>
    </location>
</feature>
<feature type="transmembrane region" description="Helical" evidence="7">
    <location>
        <begin position="60"/>
        <end position="78"/>
    </location>
</feature>
<feature type="transmembrane region" description="Helical" evidence="7">
    <location>
        <begin position="289"/>
        <end position="309"/>
    </location>
</feature>
<feature type="transmembrane region" description="Helical" evidence="7">
    <location>
        <begin position="380"/>
        <end position="402"/>
    </location>
</feature>
<dbReference type="EMBL" id="OU963863">
    <property type="protein sequence ID" value="CAH0384277.1"/>
    <property type="molecule type" value="Genomic_DNA"/>
</dbReference>
<evidence type="ECO:0000259" key="8">
    <source>
        <dbReference type="PROSITE" id="PS50850"/>
    </source>
</evidence>
<evidence type="ECO:0000313" key="10">
    <source>
        <dbReference type="Proteomes" id="UP001152759"/>
    </source>
</evidence>